<protein>
    <submittedName>
        <fullName evidence="7">Glycosyl transferase family 2</fullName>
    </submittedName>
</protein>
<sequence length="267" mass="30287">MKKLPLSIIIPCATDIRIKTCLDSINENVEIVVVLNGPTTEVVNIVKKYSVEVVTLSERNLPKSLNAGIEKATNQKFILMDSDCVFHSRAIKKIFLALNNNFVAKGKVIFQYDNLISRSISRVRDYTNADTVKAYNPFLGLRKDLVDKIGGFFFHNDIYWTEDADLNNRIVAAGIKIKSVPCAIAYHPSLTLKQDLNSAFKYGIGKRIRVEKNIAKGIGSHYSMIFDVAKKKGLLSAMYYHIWNCSYTAGYYFQIVKDPYKTRRLIN</sequence>
<evidence type="ECO:0000256" key="5">
    <source>
        <dbReference type="ARBA" id="ARBA00023136"/>
    </source>
</evidence>
<dbReference type="SUPFAM" id="SSF53448">
    <property type="entry name" value="Nucleotide-diphospho-sugar transferases"/>
    <property type="match status" value="1"/>
</dbReference>
<organism evidence="7 8">
    <name type="scientific">Candidatus Shapirobacteria bacterium GW2011_GWE1_38_92</name>
    <dbReference type="NCBI Taxonomy" id="1618489"/>
    <lineage>
        <taxon>Bacteria</taxon>
        <taxon>Candidatus Shapironibacteriota</taxon>
    </lineage>
</organism>
<gene>
    <name evidence="7" type="ORF">UT14_C0007G0015</name>
</gene>
<dbReference type="GO" id="GO:0016757">
    <property type="term" value="F:glycosyltransferase activity"/>
    <property type="evidence" value="ECO:0007669"/>
    <property type="project" value="UniProtKB-KW"/>
</dbReference>
<keyword evidence="4 7" id="KW-0808">Transferase</keyword>
<dbReference type="Pfam" id="PF00535">
    <property type="entry name" value="Glycos_transf_2"/>
    <property type="match status" value="1"/>
</dbReference>
<name>A0A0G0LJ78_9BACT</name>
<dbReference type="AlphaFoldDB" id="A0A0G0LJ78"/>
<keyword evidence="3" id="KW-0328">Glycosyltransferase</keyword>
<dbReference type="EMBL" id="LBVR01000007">
    <property type="protein sequence ID" value="KKQ91973.1"/>
    <property type="molecule type" value="Genomic_DNA"/>
</dbReference>
<reference evidence="7 8" key="1">
    <citation type="journal article" date="2015" name="Nature">
        <title>rRNA introns, odd ribosomes, and small enigmatic genomes across a large radiation of phyla.</title>
        <authorList>
            <person name="Brown C.T."/>
            <person name="Hug L.A."/>
            <person name="Thomas B.C."/>
            <person name="Sharon I."/>
            <person name="Castelle C.J."/>
            <person name="Singh A."/>
            <person name="Wilkins M.J."/>
            <person name="Williams K.H."/>
            <person name="Banfield J.F."/>
        </authorList>
    </citation>
    <scope>NUCLEOTIDE SEQUENCE [LARGE SCALE GENOMIC DNA]</scope>
</reference>
<keyword evidence="5" id="KW-0472">Membrane</keyword>
<evidence type="ECO:0000256" key="4">
    <source>
        <dbReference type="ARBA" id="ARBA00022679"/>
    </source>
</evidence>
<dbReference type="PANTHER" id="PTHR43646:SF2">
    <property type="entry name" value="GLYCOSYLTRANSFERASE 2-LIKE DOMAIN-CONTAINING PROTEIN"/>
    <property type="match status" value="1"/>
</dbReference>
<dbReference type="InterPro" id="IPR029044">
    <property type="entry name" value="Nucleotide-diphossugar_trans"/>
</dbReference>
<dbReference type="PATRIC" id="fig|1618489.3.peg.173"/>
<dbReference type="Proteomes" id="UP000033841">
    <property type="component" value="Unassembled WGS sequence"/>
</dbReference>
<evidence type="ECO:0000313" key="7">
    <source>
        <dbReference type="EMBL" id="KKQ91973.1"/>
    </source>
</evidence>
<accession>A0A0G0LJ78</accession>
<evidence type="ECO:0000259" key="6">
    <source>
        <dbReference type="Pfam" id="PF00535"/>
    </source>
</evidence>
<evidence type="ECO:0000313" key="8">
    <source>
        <dbReference type="Proteomes" id="UP000033841"/>
    </source>
</evidence>
<dbReference type="Gene3D" id="3.90.550.10">
    <property type="entry name" value="Spore Coat Polysaccharide Biosynthesis Protein SpsA, Chain A"/>
    <property type="match status" value="1"/>
</dbReference>
<evidence type="ECO:0000256" key="1">
    <source>
        <dbReference type="ARBA" id="ARBA00004236"/>
    </source>
</evidence>
<feature type="domain" description="Glycosyltransferase 2-like" evidence="6">
    <location>
        <begin position="7"/>
        <end position="109"/>
    </location>
</feature>
<dbReference type="InterPro" id="IPR001173">
    <property type="entry name" value="Glyco_trans_2-like"/>
</dbReference>
<dbReference type="GO" id="GO:0005886">
    <property type="term" value="C:plasma membrane"/>
    <property type="evidence" value="ECO:0007669"/>
    <property type="project" value="UniProtKB-SubCell"/>
</dbReference>
<proteinExistence type="predicted"/>
<comment type="subcellular location">
    <subcellularLocation>
        <location evidence="1">Cell membrane</location>
    </subcellularLocation>
</comment>
<keyword evidence="2" id="KW-1003">Cell membrane</keyword>
<evidence type="ECO:0000256" key="2">
    <source>
        <dbReference type="ARBA" id="ARBA00022475"/>
    </source>
</evidence>
<comment type="caution">
    <text evidence="7">The sequence shown here is derived from an EMBL/GenBank/DDBJ whole genome shotgun (WGS) entry which is preliminary data.</text>
</comment>
<dbReference type="PANTHER" id="PTHR43646">
    <property type="entry name" value="GLYCOSYLTRANSFERASE"/>
    <property type="match status" value="1"/>
</dbReference>
<evidence type="ECO:0000256" key="3">
    <source>
        <dbReference type="ARBA" id="ARBA00022676"/>
    </source>
</evidence>